<dbReference type="SUPFAM" id="SSF46767">
    <property type="entry name" value="Methylated DNA-protein cysteine methyltransferase, C-terminal domain"/>
    <property type="match status" value="1"/>
</dbReference>
<reference evidence="3 4" key="1">
    <citation type="journal article" date="2004" name="Extremophiles">
        <title>Halobacillus locisalis sp. nov., a halophilic bacterium isolated from a marine solar saltern of the Yellow Sea in Korea.</title>
        <authorList>
            <person name="Yoon J.H."/>
            <person name="Kang K.H."/>
            <person name="Oh T.K."/>
            <person name="Park Y.H."/>
        </authorList>
    </citation>
    <scope>NUCLEOTIDE SEQUENCE [LARGE SCALE GENOMIC DNA]</scope>
    <source>
        <strain evidence="3 4">KCTC 3788</strain>
    </source>
</reference>
<feature type="domain" description="Methylated-DNA-[protein]-cysteine S-methyltransferase DNA binding" evidence="2">
    <location>
        <begin position="3"/>
        <end position="84"/>
    </location>
</feature>
<dbReference type="InterPro" id="IPR052520">
    <property type="entry name" value="ATL_DNA_repair"/>
</dbReference>
<proteinExistence type="predicted"/>
<dbReference type="PANTHER" id="PTHR42942:SF1">
    <property type="entry name" value="ALKYLTRANSFERASE-LIKE PROTEIN 1"/>
    <property type="match status" value="1"/>
</dbReference>
<dbReference type="GO" id="GO:0006281">
    <property type="term" value="P:DNA repair"/>
    <property type="evidence" value="ECO:0007669"/>
    <property type="project" value="InterPro"/>
</dbReference>
<dbReference type="InterPro" id="IPR014048">
    <property type="entry name" value="MethylDNA_cys_MeTrfase_DNA-bd"/>
</dbReference>
<protein>
    <submittedName>
        <fullName evidence="3">MGMT family protein</fullName>
    </submittedName>
</protein>
<evidence type="ECO:0000313" key="3">
    <source>
        <dbReference type="EMBL" id="MBA2175082.1"/>
    </source>
</evidence>
<evidence type="ECO:0000313" key="4">
    <source>
        <dbReference type="Proteomes" id="UP000571017"/>
    </source>
</evidence>
<dbReference type="InterPro" id="IPR036217">
    <property type="entry name" value="MethylDNA_cys_MeTrfase_DNAb"/>
</dbReference>
<dbReference type="GO" id="GO:0003824">
    <property type="term" value="F:catalytic activity"/>
    <property type="evidence" value="ECO:0007669"/>
    <property type="project" value="InterPro"/>
</dbReference>
<accession>A0A838CSH7</accession>
<dbReference type="Pfam" id="PF01035">
    <property type="entry name" value="DNA_binding_1"/>
    <property type="match status" value="1"/>
</dbReference>
<sequence>MQPFTKSVIEIIQDIPEGKVMTYGQVARVAGNPRAARQVARLLHTMSEKHSLPWHRVVNAKGNIVIKDEAGSDIQRMALESEGIPVINGKIDLSGYQVEQ</sequence>
<organism evidence="3 4">
    <name type="scientific">Halobacillus locisalis</name>
    <dbReference type="NCBI Taxonomy" id="220753"/>
    <lineage>
        <taxon>Bacteria</taxon>
        <taxon>Bacillati</taxon>
        <taxon>Bacillota</taxon>
        <taxon>Bacilli</taxon>
        <taxon>Bacillales</taxon>
        <taxon>Bacillaceae</taxon>
        <taxon>Halobacillus</taxon>
    </lineage>
</organism>
<dbReference type="Proteomes" id="UP000571017">
    <property type="component" value="Unassembled WGS sequence"/>
</dbReference>
<dbReference type="EMBL" id="JACEFG010000002">
    <property type="protein sequence ID" value="MBA2175082.1"/>
    <property type="molecule type" value="Genomic_DNA"/>
</dbReference>
<gene>
    <name evidence="3" type="ORF">H0266_09275</name>
</gene>
<dbReference type="CDD" id="cd06445">
    <property type="entry name" value="ATase"/>
    <property type="match status" value="1"/>
</dbReference>
<name>A0A838CSH7_9BACI</name>
<dbReference type="AlphaFoldDB" id="A0A838CSH7"/>
<keyword evidence="4" id="KW-1185">Reference proteome</keyword>
<dbReference type="Gene3D" id="1.10.10.10">
    <property type="entry name" value="Winged helix-like DNA-binding domain superfamily/Winged helix DNA-binding domain"/>
    <property type="match status" value="1"/>
</dbReference>
<comment type="caution">
    <text evidence="3">The sequence shown here is derived from an EMBL/GenBank/DDBJ whole genome shotgun (WGS) entry which is preliminary data.</text>
</comment>
<dbReference type="RefSeq" id="WP_181472121.1">
    <property type="nucleotide sequence ID" value="NZ_JACEFG010000002.1"/>
</dbReference>
<dbReference type="PANTHER" id="PTHR42942">
    <property type="entry name" value="6-O-METHYLGUANINE DNA METHYLTRANSFERASE"/>
    <property type="match status" value="1"/>
</dbReference>
<keyword evidence="1" id="KW-0227">DNA damage</keyword>
<dbReference type="InterPro" id="IPR036388">
    <property type="entry name" value="WH-like_DNA-bd_sf"/>
</dbReference>
<evidence type="ECO:0000259" key="2">
    <source>
        <dbReference type="Pfam" id="PF01035"/>
    </source>
</evidence>
<evidence type="ECO:0000256" key="1">
    <source>
        <dbReference type="ARBA" id="ARBA00022763"/>
    </source>
</evidence>